<feature type="transmembrane region" description="Helical" evidence="1">
    <location>
        <begin position="178"/>
        <end position="194"/>
    </location>
</feature>
<evidence type="ECO:0000313" key="3">
    <source>
        <dbReference type="Proteomes" id="UP000187486"/>
    </source>
</evidence>
<feature type="transmembrane region" description="Helical" evidence="1">
    <location>
        <begin position="223"/>
        <end position="243"/>
    </location>
</feature>
<keyword evidence="3" id="KW-1185">Reference proteome</keyword>
<dbReference type="Proteomes" id="UP000187486">
    <property type="component" value="Unassembled WGS sequence"/>
</dbReference>
<comment type="caution">
    <text evidence="2">The sequence shown here is derived from an EMBL/GenBank/DDBJ whole genome shotgun (WGS) entry which is preliminary data.</text>
</comment>
<name>A0A1R0KSI9_9PSEU</name>
<feature type="transmembrane region" description="Helical" evidence="1">
    <location>
        <begin position="373"/>
        <end position="394"/>
    </location>
</feature>
<evidence type="ECO:0008006" key="4">
    <source>
        <dbReference type="Google" id="ProtNLM"/>
    </source>
</evidence>
<feature type="transmembrane region" description="Helical" evidence="1">
    <location>
        <begin position="406"/>
        <end position="426"/>
    </location>
</feature>
<dbReference type="RefSeq" id="WP_076162802.1">
    <property type="nucleotide sequence ID" value="NZ_JBEZVB010000163.1"/>
</dbReference>
<keyword evidence="1" id="KW-0812">Transmembrane</keyword>
<dbReference type="AlphaFoldDB" id="A0A1R0KSI9"/>
<dbReference type="OrthoDB" id="5175616at2"/>
<proteinExistence type="predicted"/>
<feature type="transmembrane region" description="Helical" evidence="1">
    <location>
        <begin position="7"/>
        <end position="26"/>
    </location>
</feature>
<accession>A0A1R0KSI9</accession>
<reference evidence="2 3" key="1">
    <citation type="submission" date="2016-01" db="EMBL/GenBank/DDBJ databases">
        <title>Amycolatopsis coloradensis genome sequencing and assembly.</title>
        <authorList>
            <person name="Mayilraj S."/>
        </authorList>
    </citation>
    <scope>NUCLEOTIDE SEQUENCE [LARGE SCALE GENOMIC DNA]</scope>
    <source>
        <strain evidence="2 3">DSM 44225</strain>
    </source>
</reference>
<dbReference type="EMBL" id="MQUQ01000010">
    <property type="protein sequence ID" value="OLZ50757.1"/>
    <property type="molecule type" value="Genomic_DNA"/>
</dbReference>
<protein>
    <recommendedName>
        <fullName evidence="4">Glycosyltransferase RgtA/B/C/D-like domain-containing protein</fullName>
    </recommendedName>
</protein>
<dbReference type="STRING" id="76021.BS329_18350"/>
<feature type="transmembrane region" description="Helical" evidence="1">
    <location>
        <begin position="94"/>
        <end position="120"/>
    </location>
</feature>
<feature type="transmembrane region" description="Helical" evidence="1">
    <location>
        <begin position="438"/>
        <end position="455"/>
    </location>
</feature>
<gene>
    <name evidence="2" type="ORF">BS329_18350</name>
</gene>
<organism evidence="2 3">
    <name type="scientific">Amycolatopsis coloradensis</name>
    <dbReference type="NCBI Taxonomy" id="76021"/>
    <lineage>
        <taxon>Bacteria</taxon>
        <taxon>Bacillati</taxon>
        <taxon>Actinomycetota</taxon>
        <taxon>Actinomycetes</taxon>
        <taxon>Pseudonocardiales</taxon>
        <taxon>Pseudonocardiaceae</taxon>
        <taxon>Amycolatopsis</taxon>
    </lineage>
</organism>
<sequence>MKIREIRLTLGVFVAALGVLLVRFLVPRPIGMADNGDGWRILCRLGARELDRPSEYFVRFSYGPAPACNSEYISSQSWIDKIASEIGQWLGSSAILNLLVLGVLGCLLVAGGIAAIVVGLRLSVRDSFIATAALLLVAADSAFFGYFASVLSEGAAFVGMLLLAGGLLLMHRTGPWRYTGAAVTVLGAMIGINAKSQTLLLIPLFALALLFVRPAGSRGLARWALPLAVLAVVGTGTALVQGAGDSANAEYREANMYHVVFNGIVDGNHDTIGDLAALGLPPEFAKYIGTGWWSANAAWRSPEYAQYRDKISRRNVAQYYLDHPGRVVQMLQRSAQETLTARVPNLGSFGEHAGQPPLAKEYRIPVLSGITGWIAPLGLFALLPIWLLIGWAGLRAFRDRTGRRDVGIVVLMFLLFAMGQLLVSGLAEGIENVKHQQLTIYPTLLAAAFAALSFLPRRKEVPSAVEEPEPELAVAQRGGAQ</sequence>
<keyword evidence="1" id="KW-1133">Transmembrane helix</keyword>
<evidence type="ECO:0000313" key="2">
    <source>
        <dbReference type="EMBL" id="OLZ50757.1"/>
    </source>
</evidence>
<keyword evidence="1" id="KW-0472">Membrane</keyword>
<evidence type="ECO:0000256" key="1">
    <source>
        <dbReference type="SAM" id="Phobius"/>
    </source>
</evidence>